<comment type="similarity">
    <text evidence="10 11">Belongs to the TonB-dependent receptor family.</text>
</comment>
<sequence length="1090" mass="119956">MKKLRYFLFLLVLVMATSAFAQQKKVTLSLEKVTVKAALEALKSQSGLSYWFDANDVNMQKIVSVNVNGKSVDEALKVILQGQDVRFEVKNDHIVITKVNAQSQKASESQAFGEPRRVSGKITDEKGNLLPGVTVMVKGTSAGTISDVNGHYEMNKVPAGAILEFSFVGMTNQSVKVGSQSIVNVSLKEMDTKLNEIVVVGYGTTTKKGLVSSVTSVKTDELNKGAITDVGQLLQGKAAGLNVTVSGDPTRKSSVILRGTSTLNSSMEPFYVIDGIPGADISLVAPDDIETIDVLKDAAATSIYGNRAANGIIMVTTKKGKKGVTHISYNGYAGIENVTNSLKLMNGAQLRDFCKTTNQNLTEDTGADTDWQKSIQRSTAYSTNHNLSFNGGSEHNSYSASLNYSNKQGIIQTSNQSKVVARVTFDQYAFNDKVKFGLSVANARVVSDYVPLLGAVLYQTAYHLPTSPVKNADGSYFENFTKNGYFNPSAIINNAQSQSKNNNLIAAFTINAKLPFGLTYDMSLSYQNYNALYGEYYNSYLYQYNGSVFYNNPDPPSTRTIVTFQPGGSAMRNNYQTTNTVFENWLTWNRTFGAHSINAVLGYSFQNDIYGDGFQATNANFPVNNMSFNNLALGNYSTINGYRVDFGYDQAYSKTRLISNFARLNYNYNDKYYLQGSLRRDGGSVFGKNNRWGYFPSVGVSWRAGQESFIQKMNIFYDLKFRGSYGVTGNSTGFSAYTAQFLSGPMGSFNYNGGSMMSYGPNKAANPDLKWEKTATTNFGLDASLLQGKLSFTFDWYNKNTTDMIYWYDADILLVPAAGLWANGGSINNKGIEFSISATPVKTRTFTWKTSLNLAHNKNTITGLSNPYFSGGDSIRYTQPDGGGQTGSTLQIRKVGYPLGQFFTLIYQGKNSAGVSQYLAKDGTLTTNPTTSDYRYAGSPQPKLNYGWSNSFTYKNFDLSIFLRGVYGNKIFNATRADLFRPSTAAYTNILVDAANESAKDGNAFRYSSRFIESGSYLRLENLTLGYTFKKPIKYIENVRLYSTVNNLFVITKYTGVDPEVNMGGMSPGIDSNNFYPKTRTILFGVNVNF</sequence>
<gene>
    <name evidence="14" type="ORF">PJIAN_4561</name>
</gene>
<evidence type="ECO:0000256" key="11">
    <source>
        <dbReference type="RuleBase" id="RU003357"/>
    </source>
</evidence>
<keyword evidence="2 10" id="KW-0813">Transport</keyword>
<dbReference type="SUPFAM" id="SSF49464">
    <property type="entry name" value="Carboxypeptidase regulatory domain-like"/>
    <property type="match status" value="1"/>
</dbReference>
<evidence type="ECO:0000256" key="12">
    <source>
        <dbReference type="SAM" id="SignalP"/>
    </source>
</evidence>
<dbReference type="Pfam" id="PF00593">
    <property type="entry name" value="TonB_dep_Rec_b-barrel"/>
    <property type="match status" value="1"/>
</dbReference>
<dbReference type="InterPro" id="IPR036942">
    <property type="entry name" value="Beta-barrel_TonB_sf"/>
</dbReference>
<evidence type="ECO:0000256" key="7">
    <source>
        <dbReference type="ARBA" id="ARBA00023077"/>
    </source>
</evidence>
<keyword evidence="15" id="KW-1185">Reference proteome</keyword>
<reference evidence="15" key="2">
    <citation type="journal article" date="2017" name="Genome Announc.">
        <title>Draft genome sequence of Paludibacter jiangxiensis NM7(T), a propionate-producing fermentative bacterium.</title>
        <authorList>
            <person name="Qiu Y.-L."/>
            <person name="Tourlousse D.M."/>
            <person name="Matsuura N."/>
            <person name="Ohashi A."/>
            <person name="Sekiguchi Y."/>
        </authorList>
    </citation>
    <scope>NUCLEOTIDE SEQUENCE [LARGE SCALE GENOMIC DNA]</scope>
    <source>
        <strain evidence="15">NM7</strain>
    </source>
</reference>
<evidence type="ECO:0000256" key="4">
    <source>
        <dbReference type="ARBA" id="ARBA00022496"/>
    </source>
</evidence>
<feature type="signal peptide" evidence="12">
    <location>
        <begin position="1"/>
        <end position="21"/>
    </location>
</feature>
<dbReference type="InterPro" id="IPR000531">
    <property type="entry name" value="Beta-barrel_TonB"/>
</dbReference>
<dbReference type="EMBL" id="BDCR01000004">
    <property type="protein sequence ID" value="GAT64018.1"/>
    <property type="molecule type" value="Genomic_DNA"/>
</dbReference>
<evidence type="ECO:0000313" key="14">
    <source>
        <dbReference type="EMBL" id="GAT64018.1"/>
    </source>
</evidence>
<dbReference type="NCBIfam" id="TIGR04057">
    <property type="entry name" value="SusC_RagA_signa"/>
    <property type="match status" value="1"/>
</dbReference>
<keyword evidence="7 11" id="KW-0798">TonB box</keyword>
<comment type="caution">
    <text evidence="14">The sequence shown here is derived from an EMBL/GenBank/DDBJ whole genome shotgun (WGS) entry which is preliminary data.</text>
</comment>
<dbReference type="NCBIfam" id="TIGR04056">
    <property type="entry name" value="OMP_RagA_SusC"/>
    <property type="match status" value="1"/>
</dbReference>
<dbReference type="PROSITE" id="PS52016">
    <property type="entry name" value="TONB_DEPENDENT_REC_3"/>
    <property type="match status" value="1"/>
</dbReference>
<evidence type="ECO:0000256" key="2">
    <source>
        <dbReference type="ARBA" id="ARBA00022448"/>
    </source>
</evidence>
<evidence type="ECO:0000256" key="6">
    <source>
        <dbReference type="ARBA" id="ARBA00023004"/>
    </source>
</evidence>
<feature type="domain" description="Secretin/TonB short N-terminal" evidence="13">
    <location>
        <begin position="48"/>
        <end position="99"/>
    </location>
</feature>
<name>A0A171AN65_9BACT</name>
<dbReference type="InterPro" id="IPR011662">
    <property type="entry name" value="Secretin/TonB_short_N"/>
</dbReference>
<keyword evidence="4" id="KW-0406">Ion transport</keyword>
<dbReference type="GO" id="GO:0009279">
    <property type="term" value="C:cell outer membrane"/>
    <property type="evidence" value="ECO:0007669"/>
    <property type="project" value="UniProtKB-SubCell"/>
</dbReference>
<dbReference type="Pfam" id="PF07660">
    <property type="entry name" value="STN"/>
    <property type="match status" value="1"/>
</dbReference>
<dbReference type="Proteomes" id="UP000076586">
    <property type="component" value="Unassembled WGS sequence"/>
</dbReference>
<keyword evidence="3 10" id="KW-1134">Transmembrane beta strand</keyword>
<proteinExistence type="inferred from homology"/>
<dbReference type="InterPro" id="IPR023996">
    <property type="entry name" value="TonB-dep_OMP_SusC/RagA"/>
</dbReference>
<evidence type="ECO:0000256" key="5">
    <source>
        <dbReference type="ARBA" id="ARBA00022692"/>
    </source>
</evidence>
<dbReference type="InterPro" id="IPR012910">
    <property type="entry name" value="Plug_dom"/>
</dbReference>
<keyword evidence="9 10" id="KW-0998">Cell outer membrane</keyword>
<evidence type="ECO:0000256" key="9">
    <source>
        <dbReference type="ARBA" id="ARBA00023237"/>
    </source>
</evidence>
<keyword evidence="6" id="KW-0408">Iron</keyword>
<keyword evidence="12" id="KW-0732">Signal</keyword>
<reference evidence="15" key="1">
    <citation type="submission" date="2016-04" db="EMBL/GenBank/DDBJ databases">
        <title>Draft genome sequence of Paludibacter jiangxiensis strain NM7.</title>
        <authorList>
            <person name="Qiu Y."/>
            <person name="Matsuura N."/>
            <person name="Ohashi A."/>
            <person name="Tourlousse M.D."/>
            <person name="Sekiguchi Y."/>
        </authorList>
    </citation>
    <scope>NUCLEOTIDE SEQUENCE [LARGE SCALE GENOMIC DNA]</scope>
    <source>
        <strain evidence="15">NM7</strain>
    </source>
</reference>
<dbReference type="RefSeq" id="WP_068705738.1">
    <property type="nucleotide sequence ID" value="NZ_BDCR01000004.1"/>
</dbReference>
<dbReference type="InterPro" id="IPR037066">
    <property type="entry name" value="Plug_dom_sf"/>
</dbReference>
<evidence type="ECO:0000259" key="13">
    <source>
        <dbReference type="SMART" id="SM00965"/>
    </source>
</evidence>
<evidence type="ECO:0000256" key="1">
    <source>
        <dbReference type="ARBA" id="ARBA00004571"/>
    </source>
</evidence>
<dbReference type="Gene3D" id="2.60.40.1120">
    <property type="entry name" value="Carboxypeptidase-like, regulatory domain"/>
    <property type="match status" value="1"/>
</dbReference>
<dbReference type="InterPro" id="IPR008969">
    <property type="entry name" value="CarboxyPept-like_regulatory"/>
</dbReference>
<dbReference type="Gene3D" id="2.170.130.10">
    <property type="entry name" value="TonB-dependent receptor, plug domain"/>
    <property type="match status" value="1"/>
</dbReference>
<dbReference type="Pfam" id="PF07715">
    <property type="entry name" value="Plug"/>
    <property type="match status" value="1"/>
</dbReference>
<dbReference type="GO" id="GO:0006826">
    <property type="term" value="P:iron ion transport"/>
    <property type="evidence" value="ECO:0007669"/>
    <property type="project" value="UniProtKB-KW"/>
</dbReference>
<keyword evidence="4" id="KW-0410">Iron transport</keyword>
<dbReference type="STRING" id="681398.PJIAN_4561"/>
<dbReference type="InterPro" id="IPR039426">
    <property type="entry name" value="TonB-dep_rcpt-like"/>
</dbReference>
<evidence type="ECO:0000256" key="3">
    <source>
        <dbReference type="ARBA" id="ARBA00022452"/>
    </source>
</evidence>
<dbReference type="AlphaFoldDB" id="A0A171AN65"/>
<dbReference type="SMART" id="SM00965">
    <property type="entry name" value="STN"/>
    <property type="match status" value="1"/>
</dbReference>
<dbReference type="Gene3D" id="2.40.170.20">
    <property type="entry name" value="TonB-dependent receptor, beta-barrel domain"/>
    <property type="match status" value="1"/>
</dbReference>
<dbReference type="SUPFAM" id="SSF56935">
    <property type="entry name" value="Porins"/>
    <property type="match status" value="1"/>
</dbReference>
<comment type="subcellular location">
    <subcellularLocation>
        <location evidence="1 10">Cell outer membrane</location>
        <topology evidence="1 10">Multi-pass membrane protein</topology>
    </subcellularLocation>
</comment>
<dbReference type="Pfam" id="PF13715">
    <property type="entry name" value="CarbopepD_reg_2"/>
    <property type="match status" value="1"/>
</dbReference>
<protein>
    <submittedName>
        <fullName evidence="14">Iron complex outermembrane recepter protein</fullName>
    </submittedName>
</protein>
<organism evidence="14 15">
    <name type="scientific">Paludibacter jiangxiensis</name>
    <dbReference type="NCBI Taxonomy" id="681398"/>
    <lineage>
        <taxon>Bacteria</taxon>
        <taxon>Pseudomonadati</taxon>
        <taxon>Bacteroidota</taxon>
        <taxon>Bacteroidia</taxon>
        <taxon>Bacteroidales</taxon>
        <taxon>Paludibacteraceae</taxon>
        <taxon>Paludibacter</taxon>
    </lineage>
</organism>
<keyword evidence="5 10" id="KW-0812">Transmembrane</keyword>
<accession>A0A171AN65</accession>
<dbReference type="OrthoDB" id="9768177at2"/>
<evidence type="ECO:0000256" key="8">
    <source>
        <dbReference type="ARBA" id="ARBA00023136"/>
    </source>
</evidence>
<dbReference type="InterPro" id="IPR023997">
    <property type="entry name" value="TonB-dep_OMP_SusC/RagA_CS"/>
</dbReference>
<keyword evidence="8 10" id="KW-0472">Membrane</keyword>
<feature type="chain" id="PRO_5007905286" evidence="12">
    <location>
        <begin position="22"/>
        <end position="1090"/>
    </location>
</feature>
<evidence type="ECO:0000313" key="15">
    <source>
        <dbReference type="Proteomes" id="UP000076586"/>
    </source>
</evidence>
<dbReference type="Gene3D" id="3.55.50.30">
    <property type="match status" value="1"/>
</dbReference>
<evidence type="ECO:0000256" key="10">
    <source>
        <dbReference type="PROSITE-ProRule" id="PRU01360"/>
    </source>
</evidence>